<keyword evidence="4" id="KW-0274">FAD</keyword>
<dbReference type="InterPro" id="IPR013786">
    <property type="entry name" value="AcylCoA_DH/ox_N"/>
</dbReference>
<proteinExistence type="inferred from homology"/>
<gene>
    <name evidence="8" type="ORF">D3C57_145295</name>
</gene>
<dbReference type="STRING" id="1343740.M271_49485"/>
<feature type="domain" description="Acyl-CoA dehydrogenase/oxidase C-terminal" evidence="6">
    <location>
        <begin position="243"/>
        <end position="375"/>
    </location>
</feature>
<sequence length="387" mass="41313">MSGRAPAERGSTVDFEPSEEQGMLRDVIRATLRDHAGPDRARGLLNADEDVDPRLWRLAADLGWMGLALPEEYEGTGQGLTELALTAEELGRAVARGPFLTSALVGLAVSRGGSAELRAETLPAIAAGAARATWAFAEPGGQWSTRHLLTRATPRQDGFLLHGTKSTVQDAGGARWLMVTALLDGEPANFLVDRQANGVIVRRQRSMDLTRNLYEVSLDQVRVPVGHRLDGGPSDVSALRDAGAVLTAADALGAAEWLLNATLDYAKVRVQFGRPIGSFQAIKHKAADMRMAVQGMRAAVYYAAMAADAGAPDAGSAASIAKAFASEKASELAGEALQIHGGIGFTWEHDLHLYLRRVKADEVLYGNAAPHYERVCRLLLAARHPVA</sequence>
<organism evidence="8 9">
    <name type="scientific">Streptomyces rapamycinicus (strain ATCC 29253 / DSM 41530 / NRRL 5491 / AYB-994)</name>
    <name type="common">Streptomyces hygroscopicus (strain ATCC 29253)</name>
    <dbReference type="NCBI Taxonomy" id="1343740"/>
    <lineage>
        <taxon>Bacteria</taxon>
        <taxon>Bacillati</taxon>
        <taxon>Actinomycetota</taxon>
        <taxon>Actinomycetes</taxon>
        <taxon>Kitasatosporales</taxon>
        <taxon>Streptomycetaceae</taxon>
        <taxon>Streptomyces</taxon>
        <taxon>Streptomyces violaceusniger group</taxon>
    </lineage>
</organism>
<dbReference type="InterPro" id="IPR009075">
    <property type="entry name" value="AcylCo_DH/oxidase_C"/>
</dbReference>
<dbReference type="Gene3D" id="1.10.540.10">
    <property type="entry name" value="Acyl-CoA dehydrogenase/oxidase, N-terminal domain"/>
    <property type="match status" value="1"/>
</dbReference>
<dbReference type="InterPro" id="IPR009100">
    <property type="entry name" value="AcylCoA_DH/oxidase_NM_dom_sf"/>
</dbReference>
<comment type="cofactor">
    <cofactor evidence="1">
        <name>FAD</name>
        <dbReference type="ChEBI" id="CHEBI:57692"/>
    </cofactor>
</comment>
<dbReference type="PANTHER" id="PTHR43884">
    <property type="entry name" value="ACYL-COA DEHYDROGENASE"/>
    <property type="match status" value="1"/>
</dbReference>
<evidence type="ECO:0000259" key="6">
    <source>
        <dbReference type="Pfam" id="PF00441"/>
    </source>
</evidence>
<dbReference type="CDD" id="cd00567">
    <property type="entry name" value="ACAD"/>
    <property type="match status" value="1"/>
</dbReference>
<dbReference type="InterPro" id="IPR036250">
    <property type="entry name" value="AcylCo_DH-like_C"/>
</dbReference>
<feature type="domain" description="Acyl-CoA dehydrogenase/oxidase N-terminal" evidence="7">
    <location>
        <begin position="18"/>
        <end position="128"/>
    </location>
</feature>
<name>A0A3L8QX67_STRRN</name>
<dbReference type="Pfam" id="PF00441">
    <property type="entry name" value="Acyl-CoA_dh_1"/>
    <property type="match status" value="1"/>
</dbReference>
<dbReference type="Pfam" id="PF02771">
    <property type="entry name" value="Acyl-CoA_dh_N"/>
    <property type="match status" value="1"/>
</dbReference>
<accession>A0A3L8QX67</accession>
<dbReference type="GO" id="GO:0003995">
    <property type="term" value="F:acyl-CoA dehydrogenase activity"/>
    <property type="evidence" value="ECO:0007669"/>
    <property type="project" value="TreeGrafter"/>
</dbReference>
<dbReference type="InterPro" id="IPR037069">
    <property type="entry name" value="AcylCoA_DH/ox_N_sf"/>
</dbReference>
<dbReference type="Gene3D" id="1.20.140.10">
    <property type="entry name" value="Butyryl-CoA Dehydrogenase, subunit A, domain 3"/>
    <property type="match status" value="1"/>
</dbReference>
<reference evidence="8 9" key="1">
    <citation type="journal article" date="2018" name="J. Biol. Chem.">
        <title>Discovery of the actinoplanic acid pathway in Streptomyces rapamycinicus reveals a genetically conserved synergism with rapamycin.</title>
        <authorList>
            <person name="Mrak P."/>
            <person name="Krastel P."/>
            <person name="Pivk Lukancic P."/>
            <person name="Tao J."/>
            <person name="Pistorius D."/>
            <person name="Moore C.M."/>
        </authorList>
    </citation>
    <scope>NUCLEOTIDE SEQUENCE [LARGE SCALE GENOMIC DNA]</scope>
    <source>
        <strain evidence="8 9">NRRL 5491</strain>
    </source>
</reference>
<protein>
    <submittedName>
        <fullName evidence="8">Acyl-CoA dehydrogenase</fullName>
    </submittedName>
</protein>
<evidence type="ECO:0000313" key="9">
    <source>
        <dbReference type="Proteomes" id="UP000281594"/>
    </source>
</evidence>
<dbReference type="InterPro" id="IPR046373">
    <property type="entry name" value="Acyl-CoA_Oxase/DH_mid-dom_sf"/>
</dbReference>
<dbReference type="Proteomes" id="UP000281594">
    <property type="component" value="Unassembled WGS sequence"/>
</dbReference>
<evidence type="ECO:0000256" key="3">
    <source>
        <dbReference type="ARBA" id="ARBA00022630"/>
    </source>
</evidence>
<evidence type="ECO:0000259" key="7">
    <source>
        <dbReference type="Pfam" id="PF02771"/>
    </source>
</evidence>
<dbReference type="SUPFAM" id="SSF47203">
    <property type="entry name" value="Acyl-CoA dehydrogenase C-terminal domain-like"/>
    <property type="match status" value="1"/>
</dbReference>
<dbReference type="SUPFAM" id="SSF56645">
    <property type="entry name" value="Acyl-CoA dehydrogenase NM domain-like"/>
    <property type="match status" value="1"/>
</dbReference>
<keyword evidence="3" id="KW-0285">Flavoprotein</keyword>
<evidence type="ECO:0000313" key="8">
    <source>
        <dbReference type="EMBL" id="RLV71904.1"/>
    </source>
</evidence>
<comment type="similarity">
    <text evidence="2">Belongs to the acyl-CoA dehydrogenase family.</text>
</comment>
<keyword evidence="5" id="KW-0560">Oxidoreductase</keyword>
<evidence type="ECO:0000256" key="2">
    <source>
        <dbReference type="ARBA" id="ARBA00009347"/>
    </source>
</evidence>
<evidence type="ECO:0000256" key="1">
    <source>
        <dbReference type="ARBA" id="ARBA00001974"/>
    </source>
</evidence>
<dbReference type="EMBL" id="QYCY01000004">
    <property type="protein sequence ID" value="RLV71904.1"/>
    <property type="molecule type" value="Genomic_DNA"/>
</dbReference>
<evidence type="ECO:0000256" key="4">
    <source>
        <dbReference type="ARBA" id="ARBA00022827"/>
    </source>
</evidence>
<comment type="caution">
    <text evidence="8">The sequence shown here is derived from an EMBL/GenBank/DDBJ whole genome shotgun (WGS) entry which is preliminary data.</text>
</comment>
<dbReference type="AlphaFoldDB" id="A0A3L8QX67"/>
<dbReference type="PANTHER" id="PTHR43884:SF20">
    <property type="entry name" value="ACYL-COA DEHYDROGENASE FADE28"/>
    <property type="match status" value="1"/>
</dbReference>
<evidence type="ECO:0000256" key="5">
    <source>
        <dbReference type="ARBA" id="ARBA00023002"/>
    </source>
</evidence>
<dbReference type="Gene3D" id="2.40.110.10">
    <property type="entry name" value="Butyryl-CoA Dehydrogenase, subunit A, domain 2"/>
    <property type="match status" value="1"/>
</dbReference>
<dbReference type="GO" id="GO:0050660">
    <property type="term" value="F:flavin adenine dinucleotide binding"/>
    <property type="evidence" value="ECO:0007669"/>
    <property type="project" value="InterPro"/>
</dbReference>